<name>A0A4C1TXP2_EUMVA</name>
<organism evidence="1 2">
    <name type="scientific">Eumeta variegata</name>
    <name type="common">Bagworm moth</name>
    <name type="synonym">Eumeta japonica</name>
    <dbReference type="NCBI Taxonomy" id="151549"/>
    <lineage>
        <taxon>Eukaryota</taxon>
        <taxon>Metazoa</taxon>
        <taxon>Ecdysozoa</taxon>
        <taxon>Arthropoda</taxon>
        <taxon>Hexapoda</taxon>
        <taxon>Insecta</taxon>
        <taxon>Pterygota</taxon>
        <taxon>Neoptera</taxon>
        <taxon>Endopterygota</taxon>
        <taxon>Lepidoptera</taxon>
        <taxon>Glossata</taxon>
        <taxon>Ditrysia</taxon>
        <taxon>Tineoidea</taxon>
        <taxon>Psychidae</taxon>
        <taxon>Oiketicinae</taxon>
        <taxon>Eumeta</taxon>
    </lineage>
</organism>
<dbReference type="EMBL" id="BGZK01000101">
    <property type="protein sequence ID" value="GBP18760.1"/>
    <property type="molecule type" value="Genomic_DNA"/>
</dbReference>
<gene>
    <name evidence="1" type="ORF">EVAR_93188_1</name>
</gene>
<dbReference type="AlphaFoldDB" id="A0A4C1TXP2"/>
<protein>
    <submittedName>
        <fullName evidence="1">Uncharacterized protein</fullName>
    </submittedName>
</protein>
<proteinExistence type="predicted"/>
<comment type="caution">
    <text evidence="1">The sequence shown here is derived from an EMBL/GenBank/DDBJ whole genome shotgun (WGS) entry which is preliminary data.</text>
</comment>
<accession>A0A4C1TXP2</accession>
<keyword evidence="2" id="KW-1185">Reference proteome</keyword>
<evidence type="ECO:0000313" key="2">
    <source>
        <dbReference type="Proteomes" id="UP000299102"/>
    </source>
</evidence>
<sequence>MSWSTWLEHGNGLARPKRYRTLRECKRKVIVPVVQICPASKIPGNLLTPPSDTIFLPKGSDGSLHPHRIYYYLLKVGARRGAGGGGAEEVTRVCRCHKSPNTGRLTSNNVVYLFIPTPLAPHLTSPNSSSPARLRLHNIVLSRDLDSEGAALALRGSEGCRDRRRHCADDVRDRRHNVPFDARYELFNLTRVENSPISPPAVEIQPIACNS</sequence>
<dbReference type="Proteomes" id="UP000299102">
    <property type="component" value="Unassembled WGS sequence"/>
</dbReference>
<reference evidence="1 2" key="1">
    <citation type="journal article" date="2019" name="Commun. Biol.">
        <title>The bagworm genome reveals a unique fibroin gene that provides high tensile strength.</title>
        <authorList>
            <person name="Kono N."/>
            <person name="Nakamura H."/>
            <person name="Ohtoshi R."/>
            <person name="Tomita M."/>
            <person name="Numata K."/>
            <person name="Arakawa K."/>
        </authorList>
    </citation>
    <scope>NUCLEOTIDE SEQUENCE [LARGE SCALE GENOMIC DNA]</scope>
</reference>
<evidence type="ECO:0000313" key="1">
    <source>
        <dbReference type="EMBL" id="GBP18760.1"/>
    </source>
</evidence>